<organism evidence="1 2">
    <name type="scientific">Paucilactobacillus vaccinostercus DSM 20634</name>
    <dbReference type="NCBI Taxonomy" id="1423813"/>
    <lineage>
        <taxon>Bacteria</taxon>
        <taxon>Bacillati</taxon>
        <taxon>Bacillota</taxon>
        <taxon>Bacilli</taxon>
        <taxon>Lactobacillales</taxon>
        <taxon>Lactobacillaceae</taxon>
        <taxon>Paucilactobacillus</taxon>
    </lineage>
</organism>
<dbReference type="EMBL" id="AYYY01000043">
    <property type="protein sequence ID" value="KRM61051.1"/>
    <property type="molecule type" value="Genomic_DNA"/>
</dbReference>
<dbReference type="AlphaFoldDB" id="A0A0R2AAF2"/>
<protein>
    <submittedName>
        <fullName evidence="1">Uncharacterized protein</fullName>
    </submittedName>
</protein>
<gene>
    <name evidence="1" type="ORF">FC26_GL002268</name>
</gene>
<dbReference type="PATRIC" id="fig|1423813.3.peg.2310"/>
<reference evidence="1 2" key="1">
    <citation type="journal article" date="2015" name="Genome Announc.">
        <title>Expanding the biotechnology potential of lactobacilli through comparative genomics of 213 strains and associated genera.</title>
        <authorList>
            <person name="Sun Z."/>
            <person name="Harris H.M."/>
            <person name="McCann A."/>
            <person name="Guo C."/>
            <person name="Argimon S."/>
            <person name="Zhang W."/>
            <person name="Yang X."/>
            <person name="Jeffery I.B."/>
            <person name="Cooney J.C."/>
            <person name="Kagawa T.F."/>
            <person name="Liu W."/>
            <person name="Song Y."/>
            <person name="Salvetti E."/>
            <person name="Wrobel A."/>
            <person name="Rasinkangas P."/>
            <person name="Parkhill J."/>
            <person name="Rea M.C."/>
            <person name="O'Sullivan O."/>
            <person name="Ritari J."/>
            <person name="Douillard F.P."/>
            <person name="Paul Ross R."/>
            <person name="Yang R."/>
            <person name="Briner A.E."/>
            <person name="Felis G.E."/>
            <person name="de Vos W.M."/>
            <person name="Barrangou R."/>
            <person name="Klaenhammer T.R."/>
            <person name="Caufield P.W."/>
            <person name="Cui Y."/>
            <person name="Zhang H."/>
            <person name="O'Toole P.W."/>
        </authorList>
    </citation>
    <scope>NUCLEOTIDE SEQUENCE [LARGE SCALE GENOMIC DNA]</scope>
    <source>
        <strain evidence="1 2">DSM 20634</strain>
    </source>
</reference>
<dbReference type="STRING" id="1423813.FC26_GL002268"/>
<evidence type="ECO:0000313" key="1">
    <source>
        <dbReference type="EMBL" id="KRM61051.1"/>
    </source>
</evidence>
<accession>A0A0R2AAF2</accession>
<dbReference type="RefSeq" id="WP_057779489.1">
    <property type="nucleotide sequence ID" value="NZ_AYYY01000043.1"/>
</dbReference>
<name>A0A0R2AAF2_9LACO</name>
<dbReference type="Proteomes" id="UP000051733">
    <property type="component" value="Unassembled WGS sequence"/>
</dbReference>
<comment type="caution">
    <text evidence="1">The sequence shown here is derived from an EMBL/GenBank/DDBJ whole genome shotgun (WGS) entry which is preliminary data.</text>
</comment>
<keyword evidence="2" id="KW-1185">Reference proteome</keyword>
<proteinExistence type="predicted"/>
<sequence length="91" mass="10543">MDVKQQRQPSDWPTPVERYLLEDKYSLETRLIFPDFDITPDELRDGALDNYIALRTPQELRNILSTIIEKSGDYVAARLMGAERKDDSNAI</sequence>
<evidence type="ECO:0000313" key="2">
    <source>
        <dbReference type="Proteomes" id="UP000051733"/>
    </source>
</evidence>